<dbReference type="AlphaFoldDB" id="A0A1X7R6P7"/>
<comment type="similarity">
    <text evidence="3">Belongs to the securin family.</text>
</comment>
<evidence type="ECO:0000256" key="5">
    <source>
        <dbReference type="ARBA" id="ARBA00023242"/>
    </source>
</evidence>
<dbReference type="Pfam" id="PF04856">
    <property type="entry name" value="Securin"/>
    <property type="match status" value="1"/>
</dbReference>
<dbReference type="GO" id="GO:0005737">
    <property type="term" value="C:cytoplasm"/>
    <property type="evidence" value="ECO:0007669"/>
    <property type="project" value="UniProtKB-SubCell"/>
</dbReference>
<protein>
    <submittedName>
        <fullName evidence="7">Similar to Saccharomyces cerevisiae YDR113C PDS1 Securin, inhibits anaphase by binding separin Esp1p</fullName>
    </submittedName>
</protein>
<dbReference type="GO" id="GO:0051276">
    <property type="term" value="P:chromosome organization"/>
    <property type="evidence" value="ECO:0007669"/>
    <property type="project" value="InterPro"/>
</dbReference>
<proteinExistence type="inferred from homology"/>
<name>A0A1X7R6P7_9SACH</name>
<dbReference type="STRING" id="1789683.A0A1X7R6P7"/>
<evidence type="ECO:0000256" key="2">
    <source>
        <dbReference type="ARBA" id="ARBA00004496"/>
    </source>
</evidence>
<accession>A0A1X7R6P7</accession>
<keyword evidence="5" id="KW-0539">Nucleus</keyword>
<dbReference type="InterPro" id="IPR006940">
    <property type="entry name" value="Securin_separation_inhibitor"/>
</dbReference>
<evidence type="ECO:0000256" key="3">
    <source>
        <dbReference type="ARBA" id="ARBA00009264"/>
    </source>
</evidence>
<evidence type="ECO:0000256" key="4">
    <source>
        <dbReference type="ARBA" id="ARBA00022490"/>
    </source>
</evidence>
<feature type="region of interest" description="Disordered" evidence="6">
    <location>
        <begin position="28"/>
        <end position="68"/>
    </location>
</feature>
<keyword evidence="4" id="KW-0963">Cytoplasm</keyword>
<evidence type="ECO:0000313" key="7">
    <source>
        <dbReference type="EMBL" id="SMN21110.1"/>
    </source>
</evidence>
<evidence type="ECO:0000256" key="6">
    <source>
        <dbReference type="SAM" id="MobiDB-lite"/>
    </source>
</evidence>
<dbReference type="EMBL" id="FXLY01000007">
    <property type="protein sequence ID" value="SMN21110.1"/>
    <property type="molecule type" value="Genomic_DNA"/>
</dbReference>
<dbReference type="Proteomes" id="UP000196158">
    <property type="component" value="Unassembled WGS sequence"/>
</dbReference>
<gene>
    <name evidence="7" type="ORF">KASA_0L01364G</name>
</gene>
<reference evidence="7 8" key="1">
    <citation type="submission" date="2017-04" db="EMBL/GenBank/DDBJ databases">
        <authorList>
            <person name="Afonso C.L."/>
            <person name="Miller P.J."/>
            <person name="Scott M.A."/>
            <person name="Spackman E."/>
            <person name="Goraichik I."/>
            <person name="Dimitrov K.M."/>
            <person name="Suarez D.L."/>
            <person name="Swayne D.E."/>
        </authorList>
    </citation>
    <scope>NUCLEOTIDE SEQUENCE [LARGE SCALE GENOMIC DNA]</scope>
</reference>
<evidence type="ECO:0000256" key="1">
    <source>
        <dbReference type="ARBA" id="ARBA00004123"/>
    </source>
</evidence>
<organism evidence="7 8">
    <name type="scientific">Maudiozyma saulgeensis</name>
    <dbReference type="NCBI Taxonomy" id="1789683"/>
    <lineage>
        <taxon>Eukaryota</taxon>
        <taxon>Fungi</taxon>
        <taxon>Dikarya</taxon>
        <taxon>Ascomycota</taxon>
        <taxon>Saccharomycotina</taxon>
        <taxon>Saccharomycetes</taxon>
        <taxon>Saccharomycetales</taxon>
        <taxon>Saccharomycetaceae</taxon>
        <taxon>Maudiozyma</taxon>
    </lineage>
</organism>
<keyword evidence="8" id="KW-1185">Reference proteome</keyword>
<sequence>MSTNISVNKENDVGPRTPKTLMKKQIYNNANNNNSKPGRSQASRIKRLPLASKDSNRPGMGPVLGKEKTGLTRNASMHLKKYGSILYPATNNNDNNYNSNKSVLPKVKSLVLKDIDIDDNANSSSSSSDNEDIERSLRNGNSLRKGLFSQGGLSSLLEQEEQDREIEYGPIHEKELEYVPDGIEPLQLADLRKLNEINIAPMSLNLDEDNDSDNNESGPMLMELQNISDDSDEDISDHKISTNHRSTNRVHDASIVLQDIDSVYHGNGLDSDDIADLLS</sequence>
<comment type="subcellular location">
    <subcellularLocation>
        <location evidence="2">Cytoplasm</location>
    </subcellularLocation>
    <subcellularLocation>
        <location evidence="1">Nucleus</location>
    </subcellularLocation>
</comment>
<dbReference type="OrthoDB" id="4065086at2759"/>
<evidence type="ECO:0000313" key="8">
    <source>
        <dbReference type="Proteomes" id="UP000196158"/>
    </source>
</evidence>
<dbReference type="GO" id="GO:0005634">
    <property type="term" value="C:nucleus"/>
    <property type="evidence" value="ECO:0007669"/>
    <property type="project" value="UniProtKB-SubCell"/>
</dbReference>